<dbReference type="Proteomes" id="UP001501666">
    <property type="component" value="Unassembled WGS sequence"/>
</dbReference>
<dbReference type="InterPro" id="IPR010982">
    <property type="entry name" value="Lambda_DNA-bd_dom_sf"/>
</dbReference>
<dbReference type="SMART" id="SM00530">
    <property type="entry name" value="HTH_XRE"/>
    <property type="match status" value="1"/>
</dbReference>
<sequence>MTTPKAAVLQPSIRRVVRRKVSAVIPVSSVGGRAVPALVTEPFTGEVIDSMTSEVMVEGTGAGRILQGMKVEQPSRVGVLLREWRQRRRLSQLDLANLADTSARHLSYVETGRAQPSRAMVLRLSEALDIPLRERNTLLLAADYAPAYRESGLDEEYMSSIRAAIDTMLTAHEPYPAVLVDRLWNVLAGNRAMAVLMDGIPPHLLEPRPNVFRLALHPDGLASRLANLGEVRTLFLQRLLRQVNATGDEALRSLYEEVRRYPAPMGEETEGPGEGEHGPSPIQVPLRIRTPYGELSMFSTMATFGAPADVTLSELAIELFYPLDEFSTKALHALGEWSS</sequence>
<dbReference type="PROSITE" id="PS50943">
    <property type="entry name" value="HTH_CROC1"/>
    <property type="match status" value="1"/>
</dbReference>
<dbReference type="PANTHER" id="PTHR35010">
    <property type="entry name" value="BLL4672 PROTEIN-RELATED"/>
    <property type="match status" value="1"/>
</dbReference>
<name>A0ABP6FB55_9ACTN</name>
<dbReference type="Pfam" id="PF13560">
    <property type="entry name" value="HTH_31"/>
    <property type="match status" value="1"/>
</dbReference>
<evidence type="ECO:0000259" key="1">
    <source>
        <dbReference type="PROSITE" id="PS50943"/>
    </source>
</evidence>
<evidence type="ECO:0000313" key="2">
    <source>
        <dbReference type="EMBL" id="GAA2686504.1"/>
    </source>
</evidence>
<reference evidence="3" key="1">
    <citation type="journal article" date="2019" name="Int. J. Syst. Evol. Microbiol.">
        <title>The Global Catalogue of Microorganisms (GCM) 10K type strain sequencing project: providing services to taxonomists for standard genome sequencing and annotation.</title>
        <authorList>
            <consortium name="The Broad Institute Genomics Platform"/>
            <consortium name="The Broad Institute Genome Sequencing Center for Infectious Disease"/>
            <person name="Wu L."/>
            <person name="Ma J."/>
        </authorList>
    </citation>
    <scope>NUCLEOTIDE SEQUENCE [LARGE SCALE GENOMIC DNA]</scope>
    <source>
        <strain evidence="3">JCM 6835</strain>
    </source>
</reference>
<dbReference type="Pfam" id="PF17765">
    <property type="entry name" value="MLTR_LBD"/>
    <property type="match status" value="1"/>
</dbReference>
<gene>
    <name evidence="2" type="ORF">GCM10010412_074060</name>
</gene>
<evidence type="ECO:0000313" key="3">
    <source>
        <dbReference type="Proteomes" id="UP001501666"/>
    </source>
</evidence>
<proteinExistence type="predicted"/>
<dbReference type="CDD" id="cd00093">
    <property type="entry name" value="HTH_XRE"/>
    <property type="match status" value="1"/>
</dbReference>
<dbReference type="InterPro" id="IPR041413">
    <property type="entry name" value="MLTR_LBD"/>
</dbReference>
<protein>
    <submittedName>
        <fullName evidence="2">Helix-turn-helix transcriptional regulator</fullName>
    </submittedName>
</protein>
<dbReference type="Gene3D" id="1.10.260.40">
    <property type="entry name" value="lambda repressor-like DNA-binding domains"/>
    <property type="match status" value="1"/>
</dbReference>
<dbReference type="SUPFAM" id="SSF47413">
    <property type="entry name" value="lambda repressor-like DNA-binding domains"/>
    <property type="match status" value="1"/>
</dbReference>
<keyword evidence="3" id="KW-1185">Reference proteome</keyword>
<dbReference type="EMBL" id="BAAATE010000027">
    <property type="protein sequence ID" value="GAA2686504.1"/>
    <property type="molecule type" value="Genomic_DNA"/>
</dbReference>
<dbReference type="PANTHER" id="PTHR35010:SF4">
    <property type="entry name" value="BLL5781 PROTEIN"/>
    <property type="match status" value="1"/>
</dbReference>
<organism evidence="2 3">
    <name type="scientific">Nonomuraea recticatena</name>
    <dbReference type="NCBI Taxonomy" id="46178"/>
    <lineage>
        <taxon>Bacteria</taxon>
        <taxon>Bacillati</taxon>
        <taxon>Actinomycetota</taxon>
        <taxon>Actinomycetes</taxon>
        <taxon>Streptosporangiales</taxon>
        <taxon>Streptosporangiaceae</taxon>
        <taxon>Nonomuraea</taxon>
    </lineage>
</organism>
<dbReference type="InterPro" id="IPR001387">
    <property type="entry name" value="Cro/C1-type_HTH"/>
</dbReference>
<dbReference type="Gene3D" id="3.30.450.180">
    <property type="match status" value="1"/>
</dbReference>
<comment type="caution">
    <text evidence="2">The sequence shown here is derived from an EMBL/GenBank/DDBJ whole genome shotgun (WGS) entry which is preliminary data.</text>
</comment>
<feature type="domain" description="HTH cro/C1-type" evidence="1">
    <location>
        <begin position="81"/>
        <end position="135"/>
    </location>
</feature>
<accession>A0ABP6FB55</accession>